<dbReference type="PROSITE" id="PS50011">
    <property type="entry name" value="PROTEIN_KINASE_DOM"/>
    <property type="match status" value="1"/>
</dbReference>
<dbReference type="EMBL" id="KI894032">
    <property type="protein sequence ID" value="OBR84165.1"/>
    <property type="molecule type" value="Genomic_DNA"/>
</dbReference>
<evidence type="ECO:0000313" key="3">
    <source>
        <dbReference type="EMBL" id="WWC62938.1"/>
    </source>
</evidence>
<reference evidence="3" key="2">
    <citation type="submission" date="2013-07" db="EMBL/GenBank/DDBJ databases">
        <authorList>
            <consortium name="The Broad Institute Genome Sequencing Platform"/>
            <person name="Cuomo C."/>
            <person name="Litvintseva A."/>
            <person name="Chen Y."/>
            <person name="Heitman J."/>
            <person name="Sun S."/>
            <person name="Springer D."/>
            <person name="Dromer F."/>
            <person name="Young S.K."/>
            <person name="Zeng Q."/>
            <person name="Gargeya S."/>
            <person name="Fitzgerald M."/>
            <person name="Abouelleil A."/>
            <person name="Alvarado L."/>
            <person name="Berlin A.M."/>
            <person name="Chapman S.B."/>
            <person name="Dewar J."/>
            <person name="Goldberg J."/>
            <person name="Griggs A."/>
            <person name="Gujja S."/>
            <person name="Hansen M."/>
            <person name="Howarth C."/>
            <person name="Imamovic A."/>
            <person name="Larimer J."/>
            <person name="McCowan C."/>
            <person name="Murphy C."/>
            <person name="Pearson M."/>
            <person name="Priest M."/>
            <person name="Roberts A."/>
            <person name="Saif S."/>
            <person name="Shea T."/>
            <person name="Sykes S."/>
            <person name="Wortman J."/>
            <person name="Nusbaum C."/>
            <person name="Birren B."/>
        </authorList>
    </citation>
    <scope>NUCLEOTIDE SEQUENCE</scope>
    <source>
        <strain evidence="3">CBS 10117</strain>
    </source>
</reference>
<dbReference type="PROSITE" id="PS00109">
    <property type="entry name" value="PROTEIN_KINASE_TYR"/>
    <property type="match status" value="1"/>
</dbReference>
<dbReference type="EMBL" id="CP144535">
    <property type="protein sequence ID" value="WWC62938.1"/>
    <property type="molecule type" value="Genomic_DNA"/>
</dbReference>
<dbReference type="STRING" id="1296121.A0A1A6A273"/>
<dbReference type="GO" id="GO:0005524">
    <property type="term" value="F:ATP binding"/>
    <property type="evidence" value="ECO:0007669"/>
    <property type="project" value="InterPro"/>
</dbReference>
<evidence type="ECO:0000259" key="1">
    <source>
        <dbReference type="PROSITE" id="PS50011"/>
    </source>
</evidence>
<dbReference type="KEGG" id="kdj:28968721"/>
<name>A0A1A6A273_9TREE</name>
<dbReference type="Proteomes" id="UP000078595">
    <property type="component" value="Chromosome 6"/>
</dbReference>
<dbReference type="InterPro" id="IPR008266">
    <property type="entry name" value="Tyr_kinase_AS"/>
</dbReference>
<dbReference type="InterPro" id="IPR050167">
    <property type="entry name" value="Ser_Thr_protein_kinase"/>
</dbReference>
<dbReference type="GeneID" id="28968721"/>
<feature type="domain" description="Protein kinase" evidence="1">
    <location>
        <begin position="1"/>
        <end position="208"/>
    </location>
</feature>
<dbReference type="GO" id="GO:0005737">
    <property type="term" value="C:cytoplasm"/>
    <property type="evidence" value="ECO:0007669"/>
    <property type="project" value="TreeGrafter"/>
</dbReference>
<dbReference type="AlphaFoldDB" id="A0A1A6A273"/>
<dbReference type="GO" id="GO:0004674">
    <property type="term" value="F:protein serine/threonine kinase activity"/>
    <property type="evidence" value="ECO:0007669"/>
    <property type="project" value="UniProtKB-KW"/>
</dbReference>
<evidence type="ECO:0000313" key="4">
    <source>
        <dbReference type="Proteomes" id="UP000078595"/>
    </source>
</evidence>
<protein>
    <submittedName>
        <fullName evidence="2">Serine/threonine protein kinase</fullName>
    </submittedName>
</protein>
<organism evidence="2">
    <name type="scientific">Kwoniella dejecticola CBS 10117</name>
    <dbReference type="NCBI Taxonomy" id="1296121"/>
    <lineage>
        <taxon>Eukaryota</taxon>
        <taxon>Fungi</taxon>
        <taxon>Dikarya</taxon>
        <taxon>Basidiomycota</taxon>
        <taxon>Agaricomycotina</taxon>
        <taxon>Tremellomycetes</taxon>
        <taxon>Tremellales</taxon>
        <taxon>Cryptococcaceae</taxon>
        <taxon>Kwoniella</taxon>
    </lineage>
</organism>
<dbReference type="InterPro" id="IPR011009">
    <property type="entry name" value="Kinase-like_dom_sf"/>
</dbReference>
<proteinExistence type="predicted"/>
<keyword evidence="2" id="KW-0418">Kinase</keyword>
<dbReference type="InterPro" id="IPR001245">
    <property type="entry name" value="Ser-Thr/Tyr_kinase_cat_dom"/>
</dbReference>
<gene>
    <name evidence="2" type="ORF">I303_05022</name>
    <name evidence="3" type="ORF">I303_105536</name>
</gene>
<dbReference type="SUPFAM" id="SSF56112">
    <property type="entry name" value="Protein kinase-like (PK-like)"/>
    <property type="match status" value="1"/>
</dbReference>
<dbReference type="Pfam" id="PF07714">
    <property type="entry name" value="PK_Tyr_Ser-Thr"/>
    <property type="match status" value="1"/>
</dbReference>
<dbReference type="PANTHER" id="PTHR23257">
    <property type="entry name" value="SERINE-THREONINE PROTEIN KINASE"/>
    <property type="match status" value="1"/>
</dbReference>
<reference evidence="3" key="3">
    <citation type="submission" date="2024-02" db="EMBL/GenBank/DDBJ databases">
        <title>Comparative genomics of Cryptococcus and Kwoniella reveals pathogenesis evolution and contrasting modes of karyotype evolution via chromosome fusion or intercentromeric recombination.</title>
        <authorList>
            <person name="Coelho M.A."/>
            <person name="David-Palma M."/>
            <person name="Shea T."/>
            <person name="Bowers K."/>
            <person name="McGinley-Smith S."/>
            <person name="Mohammad A.W."/>
            <person name="Gnirke A."/>
            <person name="Yurkov A.M."/>
            <person name="Nowrousian M."/>
            <person name="Sun S."/>
            <person name="Cuomo C.A."/>
            <person name="Heitman J."/>
        </authorList>
    </citation>
    <scope>NUCLEOTIDE SEQUENCE</scope>
    <source>
        <strain evidence="3">CBS 10117</strain>
    </source>
</reference>
<accession>A0A1A6A273</accession>
<reference evidence="2" key="1">
    <citation type="submission" date="2013-07" db="EMBL/GenBank/DDBJ databases">
        <title>The Genome Sequence of Cryptococcus dejecticola CBS10117.</title>
        <authorList>
            <consortium name="The Broad Institute Genome Sequencing Platform"/>
            <person name="Cuomo C."/>
            <person name="Litvintseva A."/>
            <person name="Chen Y."/>
            <person name="Heitman J."/>
            <person name="Sun S."/>
            <person name="Springer D."/>
            <person name="Dromer F."/>
            <person name="Young S.K."/>
            <person name="Zeng Q."/>
            <person name="Gargeya S."/>
            <person name="Fitzgerald M."/>
            <person name="Abouelleil A."/>
            <person name="Alvarado L."/>
            <person name="Berlin A.M."/>
            <person name="Chapman S.B."/>
            <person name="Dewar J."/>
            <person name="Goldberg J."/>
            <person name="Griggs A."/>
            <person name="Gujja S."/>
            <person name="Hansen M."/>
            <person name="Howarth C."/>
            <person name="Imamovic A."/>
            <person name="Larimer J."/>
            <person name="McCowan C."/>
            <person name="Murphy C."/>
            <person name="Pearson M."/>
            <person name="Priest M."/>
            <person name="Roberts A."/>
            <person name="Saif S."/>
            <person name="Shea T."/>
            <person name="Sykes S."/>
            <person name="Wortman J."/>
            <person name="Nusbaum C."/>
            <person name="Birren B."/>
        </authorList>
    </citation>
    <scope>NUCLEOTIDE SEQUENCE [LARGE SCALE GENOMIC DNA]</scope>
    <source>
        <strain evidence="2">CBS 10117</strain>
    </source>
</reference>
<dbReference type="OrthoDB" id="2564275at2759"/>
<keyword evidence="2" id="KW-0723">Serine/threonine-protein kinase</keyword>
<dbReference type="PANTHER" id="PTHR23257:SF969">
    <property type="entry name" value="INTEGRIN-LINKED PROTEIN KINASE"/>
    <property type="match status" value="1"/>
</dbReference>
<dbReference type="SMART" id="SM00220">
    <property type="entry name" value="S_TKc"/>
    <property type="match status" value="1"/>
</dbReference>
<dbReference type="VEuPathDB" id="FungiDB:I303_05022"/>
<dbReference type="InterPro" id="IPR000719">
    <property type="entry name" value="Prot_kinase_dom"/>
</dbReference>
<dbReference type="GO" id="GO:0007165">
    <property type="term" value="P:signal transduction"/>
    <property type="evidence" value="ECO:0007669"/>
    <property type="project" value="TreeGrafter"/>
</dbReference>
<dbReference type="Gene3D" id="1.10.510.10">
    <property type="entry name" value="Transferase(Phosphotransferase) domain 1"/>
    <property type="match status" value="1"/>
</dbReference>
<evidence type="ECO:0000313" key="2">
    <source>
        <dbReference type="EMBL" id="OBR84165.1"/>
    </source>
</evidence>
<keyword evidence="4" id="KW-1185">Reference proteome</keyword>
<sequence>MDDGTWSTPEDIEAARITVKSAIFQSLDLIEVNTEVHYAKIPRSIREIENLLKVKGVPHVVQIVGRTSDGKVVLERFGQNLKQWITDKITARQWNFSEEEKIQWILDIAQGLASLHERGIIHKDLTMNNILFEKNRAIICDLKSGDSSIDIRPPEFVQKIQLEFNEKMDVYGFGVVLWSIENRNNARPHRILQPSGIFEGGDEEVSCC</sequence>
<keyword evidence="2" id="KW-0808">Transferase</keyword>
<dbReference type="RefSeq" id="XP_018262007.1">
    <property type="nucleotide sequence ID" value="XM_018408316.1"/>
</dbReference>